<dbReference type="PROSITE" id="PS51123">
    <property type="entry name" value="OMPA_2"/>
    <property type="match status" value="1"/>
</dbReference>
<evidence type="ECO:0000313" key="8">
    <source>
        <dbReference type="EMBL" id="MDY7228840.1"/>
    </source>
</evidence>
<keyword evidence="9" id="KW-1185">Reference proteome</keyword>
<dbReference type="CDD" id="cd07185">
    <property type="entry name" value="OmpA_C-like"/>
    <property type="match status" value="1"/>
</dbReference>
<accession>A0ABU5H678</accession>
<dbReference type="InterPro" id="IPR050330">
    <property type="entry name" value="Bact_OuterMem_StrucFunc"/>
</dbReference>
<dbReference type="InterPro" id="IPR003367">
    <property type="entry name" value="Thrombospondin_3-like_rpt"/>
</dbReference>
<dbReference type="InterPro" id="IPR028974">
    <property type="entry name" value="TSP_type-3_rpt"/>
</dbReference>
<evidence type="ECO:0000256" key="1">
    <source>
        <dbReference type="ARBA" id="ARBA00004442"/>
    </source>
</evidence>
<dbReference type="Pfam" id="PF00691">
    <property type="entry name" value="OmpA"/>
    <property type="match status" value="1"/>
</dbReference>
<dbReference type="Proteomes" id="UP001291309">
    <property type="component" value="Unassembled WGS sequence"/>
</dbReference>
<dbReference type="InterPro" id="IPR006665">
    <property type="entry name" value="OmpA-like"/>
</dbReference>
<evidence type="ECO:0000259" key="7">
    <source>
        <dbReference type="PROSITE" id="PS51123"/>
    </source>
</evidence>
<protein>
    <submittedName>
        <fullName evidence="8">OmpA family protein</fullName>
    </submittedName>
</protein>
<dbReference type="InterPro" id="IPR006664">
    <property type="entry name" value="OMP_bac"/>
</dbReference>
<dbReference type="Gene3D" id="3.30.1330.60">
    <property type="entry name" value="OmpA-like domain"/>
    <property type="match status" value="1"/>
</dbReference>
<comment type="caution">
    <text evidence="8">The sequence shown here is derived from an EMBL/GenBank/DDBJ whole genome shotgun (WGS) entry which is preliminary data.</text>
</comment>
<feature type="region of interest" description="Disordered" evidence="6">
    <location>
        <begin position="602"/>
        <end position="636"/>
    </location>
</feature>
<evidence type="ECO:0000313" key="9">
    <source>
        <dbReference type="Proteomes" id="UP001291309"/>
    </source>
</evidence>
<proteinExistence type="predicted"/>
<gene>
    <name evidence="8" type="ORF">SYV04_20620</name>
</gene>
<dbReference type="InterPro" id="IPR006690">
    <property type="entry name" value="OMPA-like_CS"/>
</dbReference>
<feature type="compositionally biased region" description="Basic and acidic residues" evidence="6">
    <location>
        <begin position="449"/>
        <end position="463"/>
    </location>
</feature>
<name>A0ABU5H678_9BACT</name>
<evidence type="ECO:0000256" key="2">
    <source>
        <dbReference type="ARBA" id="ARBA00022729"/>
    </source>
</evidence>
<dbReference type="Pfam" id="PF02412">
    <property type="entry name" value="TSP_3"/>
    <property type="match status" value="4"/>
</dbReference>
<dbReference type="PANTHER" id="PTHR30329:SF21">
    <property type="entry name" value="LIPOPROTEIN YIAD-RELATED"/>
    <property type="match status" value="1"/>
</dbReference>
<dbReference type="Gene3D" id="4.10.1080.10">
    <property type="entry name" value="TSP type-3 repeat"/>
    <property type="match status" value="1"/>
</dbReference>
<dbReference type="EMBL" id="JAXIVS010000007">
    <property type="protein sequence ID" value="MDY7228840.1"/>
    <property type="molecule type" value="Genomic_DNA"/>
</dbReference>
<feature type="domain" description="OmpA-like" evidence="7">
    <location>
        <begin position="513"/>
        <end position="631"/>
    </location>
</feature>
<dbReference type="PANTHER" id="PTHR30329">
    <property type="entry name" value="STATOR ELEMENT OF FLAGELLAR MOTOR COMPLEX"/>
    <property type="match status" value="1"/>
</dbReference>
<dbReference type="PRINTS" id="PR01023">
    <property type="entry name" value="NAFLGMOTY"/>
</dbReference>
<organism evidence="8 9">
    <name type="scientific">Hyalangium rubrum</name>
    <dbReference type="NCBI Taxonomy" id="3103134"/>
    <lineage>
        <taxon>Bacteria</taxon>
        <taxon>Pseudomonadati</taxon>
        <taxon>Myxococcota</taxon>
        <taxon>Myxococcia</taxon>
        <taxon>Myxococcales</taxon>
        <taxon>Cystobacterineae</taxon>
        <taxon>Archangiaceae</taxon>
        <taxon>Hyalangium</taxon>
    </lineage>
</organism>
<dbReference type="PRINTS" id="PR01021">
    <property type="entry name" value="OMPADOMAIN"/>
</dbReference>
<feature type="region of interest" description="Disordered" evidence="6">
    <location>
        <begin position="446"/>
        <end position="482"/>
    </location>
</feature>
<evidence type="ECO:0000256" key="4">
    <source>
        <dbReference type="ARBA" id="ARBA00023237"/>
    </source>
</evidence>
<keyword evidence="3 5" id="KW-0472">Membrane</keyword>
<evidence type="ECO:0000256" key="3">
    <source>
        <dbReference type="ARBA" id="ARBA00023136"/>
    </source>
</evidence>
<dbReference type="PROSITE" id="PS01068">
    <property type="entry name" value="OMPA_1"/>
    <property type="match status" value="1"/>
</dbReference>
<comment type="subcellular location">
    <subcellularLocation>
        <location evidence="1">Cell outer membrane</location>
    </subcellularLocation>
</comment>
<keyword evidence="4" id="KW-0998">Cell outer membrane</keyword>
<reference evidence="8 9" key="1">
    <citation type="submission" date="2023-12" db="EMBL/GenBank/DDBJ databases">
        <title>the genome sequence of Hyalangium sp. s54d21.</title>
        <authorList>
            <person name="Zhang X."/>
        </authorList>
    </citation>
    <scope>NUCLEOTIDE SEQUENCE [LARGE SCALE GENOMIC DNA]</scope>
    <source>
        <strain evidence="9">s54d21</strain>
    </source>
</reference>
<dbReference type="SUPFAM" id="SSF103088">
    <property type="entry name" value="OmpA-like"/>
    <property type="match status" value="1"/>
</dbReference>
<dbReference type="SUPFAM" id="SSF103647">
    <property type="entry name" value="TSP type-3 repeat"/>
    <property type="match status" value="2"/>
</dbReference>
<dbReference type="InterPro" id="IPR036737">
    <property type="entry name" value="OmpA-like_sf"/>
</dbReference>
<evidence type="ECO:0000256" key="5">
    <source>
        <dbReference type="PROSITE-ProRule" id="PRU00473"/>
    </source>
</evidence>
<dbReference type="RefSeq" id="WP_321547569.1">
    <property type="nucleotide sequence ID" value="NZ_JAXIVS010000007.1"/>
</dbReference>
<keyword evidence="2" id="KW-0732">Signal</keyword>
<sequence length="636" mass="67480">MTEVTPLTGSPARAARRARLPRSPFALVRLLALGTLLTGSAASAQLEGLPQIELERITLNPAGTGSLLLGTGELLQRRGYRFSFTGHYQSDPLVVHENGERVGALVGSRLTGHLTAAYGLFNRVEVAAQLPLLLTQSGDDLTGRGLPKPASGPALGTPHLSVRLGLLSQRDENAVDLALGAQVGLPVGSASALARDSSARILPSVMVGKGFGFLRAAADVGVMLRSSTVLSPDENIQDEVGTMLRLGAAVATTGEGLRGELNLIAAVPFNREGSALEVLAGARLPLNASLEAYALAGIGLGEAPGTPIFRGLLGVAYGGVPPKCVAGGDHAPEECPELDDDNDGVQNRDDTCVAQGGRVDEKGCPVKDSDGDGIVDPDDRCPEVPGLSEFQGCPDTDKDGIQDSEDKCPAVAGVREFQGCPDADKDGIQDSEDKCPAVAGVREFQGCPDTDKDGIQDSEDKCPTEPGIRELQGCPSKDTDGDTLPDHRDNCPTEAGPVDNQGCPVQQKQLVEIQQDRIEIKDKVFFDSGKSTIQRRSFKLLDQVAKVIIEHPELEKVWIEGHTDETGTLDFNRDLSQRRADAVRTYLIRKGVAPARLEARGLGKDRPVASNTTEQGRAANRRVEFLTTPREGEEQR</sequence>
<evidence type="ECO:0000256" key="6">
    <source>
        <dbReference type="SAM" id="MobiDB-lite"/>
    </source>
</evidence>